<gene>
    <name evidence="4" type="ORF">DRJ31_09355</name>
</gene>
<dbReference type="InterPro" id="IPR002510">
    <property type="entry name" value="Metalloprtase-TldD/E_N"/>
</dbReference>
<feature type="domain" description="Metalloprotease TldD/E N-terminal" evidence="1">
    <location>
        <begin position="25"/>
        <end position="88"/>
    </location>
</feature>
<reference evidence="4 5" key="1">
    <citation type="submission" date="2018-06" db="EMBL/GenBank/DDBJ databases">
        <title>Extensive metabolic versatility and redundancy in microbially diverse, dynamic hydrothermal sediments.</title>
        <authorList>
            <person name="Dombrowski N."/>
            <person name="Teske A."/>
            <person name="Baker B.J."/>
        </authorList>
    </citation>
    <scope>NUCLEOTIDE SEQUENCE [LARGE SCALE GENOMIC DNA]</scope>
    <source>
        <strain evidence="4">B66_G16</strain>
    </source>
</reference>
<evidence type="ECO:0000259" key="2">
    <source>
        <dbReference type="Pfam" id="PF19289"/>
    </source>
</evidence>
<evidence type="ECO:0000313" key="5">
    <source>
        <dbReference type="Proteomes" id="UP000278475"/>
    </source>
</evidence>
<dbReference type="GO" id="GO:0006508">
    <property type="term" value="P:proteolysis"/>
    <property type="evidence" value="ECO:0007669"/>
    <property type="project" value="InterPro"/>
</dbReference>
<dbReference type="SUPFAM" id="SSF111283">
    <property type="entry name" value="Putative modulator of DNA gyrase, PmbA/TldD"/>
    <property type="match status" value="1"/>
</dbReference>
<name>A0A497EK34_9CREN</name>
<dbReference type="InterPro" id="IPR036059">
    <property type="entry name" value="TldD/PmbA_sf"/>
</dbReference>
<protein>
    <submittedName>
        <fullName evidence="4">TldD/PmbA family protein</fullName>
    </submittedName>
</protein>
<dbReference type="InterPro" id="IPR045569">
    <property type="entry name" value="Metalloprtase-TldD/E_C"/>
</dbReference>
<organism evidence="4 5">
    <name type="scientific">Thermoproteota archaeon</name>
    <dbReference type="NCBI Taxonomy" id="2056631"/>
    <lineage>
        <taxon>Archaea</taxon>
        <taxon>Thermoproteota</taxon>
    </lineage>
</organism>
<dbReference type="InterPro" id="IPR035068">
    <property type="entry name" value="TldD/PmbA_N"/>
</dbReference>
<dbReference type="Pfam" id="PF19289">
    <property type="entry name" value="PmbA_TldD_3rd"/>
    <property type="match status" value="1"/>
</dbReference>
<sequence>MRREELEALAELTLNKCLQKDIEDAAILVTAVQSQLLNFSNNEIIGSQSWSETSISIMLGKSGKRSVIHMNNTSPEAIAKAVEQAFKNLERQKPGTYASLPKAPRRVIGTELQCAFEEIVEKQADMAYEAIEAALSEGASRVAGSISSDHHKLVLVTSSGFTGFDSRFSISLNVRAFANGDASGQSAITATSLNDIKASQIGSEAGRLAKEARNPIEVAEGTYDVLLGYLVVANLVNELADFASAYHVLTGFSPLADKLNAKIASEKLTLIDDGLDPCGPGSRRFDDEGVDCQRTTVIEDGVLKTYLHNLTTAKQFNTFSTGNAGWLVPSPWNIKVKEGGHSFEELLCESRRCLFVTNNWYTRFHNYRTGDFSTICRDAAFLVENGEVKKAVKGIRISDNLMRMMCSIKALSRDRRWVEWWEVETPSLVPMMLIQGVRITKAQA</sequence>
<dbReference type="AlphaFoldDB" id="A0A497EK34"/>
<evidence type="ECO:0000259" key="1">
    <source>
        <dbReference type="Pfam" id="PF01523"/>
    </source>
</evidence>
<dbReference type="Gene3D" id="3.30.2290.10">
    <property type="entry name" value="PmbA/TldD superfamily"/>
    <property type="match status" value="1"/>
</dbReference>
<dbReference type="InterPro" id="IPR045570">
    <property type="entry name" value="Metalloprtase-TldD/E_cen_dom"/>
</dbReference>
<feature type="domain" description="Metalloprotease TldD/E C-terminal" evidence="2">
    <location>
        <begin position="221"/>
        <end position="440"/>
    </location>
</feature>
<dbReference type="Pfam" id="PF01523">
    <property type="entry name" value="PmbA_TldD_1st"/>
    <property type="match status" value="1"/>
</dbReference>
<dbReference type="PANTHER" id="PTHR43666">
    <property type="entry name" value="TLDD PROTEIN"/>
    <property type="match status" value="1"/>
</dbReference>
<dbReference type="Pfam" id="PF19290">
    <property type="entry name" value="PmbA_TldD_2nd"/>
    <property type="match status" value="1"/>
</dbReference>
<evidence type="ECO:0000313" key="4">
    <source>
        <dbReference type="EMBL" id="RLE47128.1"/>
    </source>
</evidence>
<proteinExistence type="predicted"/>
<dbReference type="Proteomes" id="UP000278475">
    <property type="component" value="Unassembled WGS sequence"/>
</dbReference>
<dbReference type="EMBL" id="QMQV01000151">
    <property type="protein sequence ID" value="RLE47128.1"/>
    <property type="molecule type" value="Genomic_DNA"/>
</dbReference>
<dbReference type="GO" id="GO:0008237">
    <property type="term" value="F:metallopeptidase activity"/>
    <property type="evidence" value="ECO:0007669"/>
    <property type="project" value="InterPro"/>
</dbReference>
<accession>A0A497EK34</accession>
<dbReference type="PANTHER" id="PTHR43666:SF1">
    <property type="entry name" value="CONSERVED PROTEIN"/>
    <property type="match status" value="1"/>
</dbReference>
<comment type="caution">
    <text evidence="4">The sequence shown here is derived from an EMBL/GenBank/DDBJ whole genome shotgun (WGS) entry which is preliminary data.</text>
</comment>
<feature type="domain" description="Metalloprotease TldD/E central" evidence="3">
    <location>
        <begin position="121"/>
        <end position="211"/>
    </location>
</feature>
<evidence type="ECO:0000259" key="3">
    <source>
        <dbReference type="Pfam" id="PF19290"/>
    </source>
</evidence>